<dbReference type="Proteomes" id="UP000186806">
    <property type="component" value="Unassembled WGS sequence"/>
</dbReference>
<evidence type="ECO:0000313" key="4">
    <source>
        <dbReference type="EMBL" id="OLO13030.1"/>
    </source>
</evidence>
<keyword evidence="3" id="KW-0812">Transmembrane</keyword>
<dbReference type="GO" id="GO:0008654">
    <property type="term" value="P:phospholipid biosynthetic process"/>
    <property type="evidence" value="ECO:0007669"/>
    <property type="project" value="InterPro"/>
</dbReference>
<dbReference type="GO" id="GO:0016020">
    <property type="term" value="C:membrane"/>
    <property type="evidence" value="ECO:0007669"/>
    <property type="project" value="InterPro"/>
</dbReference>
<evidence type="ECO:0000256" key="1">
    <source>
        <dbReference type="ARBA" id="ARBA00022679"/>
    </source>
</evidence>
<name>A0A1Q8TH67_9GAMM</name>
<protein>
    <recommendedName>
        <fullName evidence="6">CDP-alcohol phosphatidyltransferase</fullName>
    </recommendedName>
</protein>
<keyword evidence="3" id="KW-0472">Membrane</keyword>
<dbReference type="EMBL" id="MSDQ01000003">
    <property type="protein sequence ID" value="OLO13030.1"/>
    <property type="molecule type" value="Genomic_DNA"/>
</dbReference>
<comment type="caution">
    <text evidence="4">The sequence shown here is derived from an EMBL/GenBank/DDBJ whole genome shotgun (WGS) entry which is preliminary data.</text>
</comment>
<reference evidence="4 5" key="1">
    <citation type="submission" date="2016-12" db="EMBL/GenBank/DDBJ databases">
        <title>Draft genome sequences of strains Salinicola socius SMB35, Salinicola sp. MH3R3-1 and Chromohalobacter sp. SMB17 from the Verkhnekamsk potash mining region of Russia.</title>
        <authorList>
            <person name="Mavrodi D.V."/>
            <person name="Olsson B.E."/>
            <person name="Korsakova E.S."/>
            <person name="Pyankova A."/>
            <person name="Mavrodi O.V."/>
            <person name="Plotnikova E.G."/>
        </authorList>
    </citation>
    <scope>NUCLEOTIDE SEQUENCE [LARGE SCALE GENOMIC DNA]</scope>
    <source>
        <strain evidence="4 5">SMB17</strain>
    </source>
</reference>
<evidence type="ECO:0008006" key="6">
    <source>
        <dbReference type="Google" id="ProtNLM"/>
    </source>
</evidence>
<dbReference type="PROSITE" id="PS00379">
    <property type="entry name" value="CDP_ALCOHOL_P_TRANSF"/>
    <property type="match status" value="1"/>
</dbReference>
<feature type="transmembrane region" description="Helical" evidence="3">
    <location>
        <begin position="174"/>
        <end position="194"/>
    </location>
</feature>
<feature type="transmembrane region" description="Helical" evidence="3">
    <location>
        <begin position="110"/>
        <end position="136"/>
    </location>
</feature>
<keyword evidence="3" id="KW-1133">Transmembrane helix</keyword>
<evidence type="ECO:0000256" key="2">
    <source>
        <dbReference type="RuleBase" id="RU003750"/>
    </source>
</evidence>
<dbReference type="GO" id="GO:0016780">
    <property type="term" value="F:phosphotransferase activity, for other substituted phosphate groups"/>
    <property type="evidence" value="ECO:0007669"/>
    <property type="project" value="InterPro"/>
</dbReference>
<keyword evidence="5" id="KW-1185">Reference proteome</keyword>
<dbReference type="Gene3D" id="1.20.120.1760">
    <property type="match status" value="1"/>
</dbReference>
<evidence type="ECO:0000313" key="5">
    <source>
        <dbReference type="Proteomes" id="UP000186806"/>
    </source>
</evidence>
<comment type="similarity">
    <text evidence="2">Belongs to the CDP-alcohol phosphatidyltransferase class-I family.</text>
</comment>
<gene>
    <name evidence="4" type="ORF">BTW10_01270</name>
</gene>
<feature type="transmembrane region" description="Helical" evidence="3">
    <location>
        <begin position="36"/>
        <end position="60"/>
    </location>
</feature>
<feature type="transmembrane region" description="Helical" evidence="3">
    <location>
        <begin position="148"/>
        <end position="168"/>
    </location>
</feature>
<dbReference type="AlphaFoldDB" id="A0A1Q8TH67"/>
<accession>A0A1Q8TH67</accession>
<keyword evidence="1 2" id="KW-0808">Transferase</keyword>
<dbReference type="Pfam" id="PF01066">
    <property type="entry name" value="CDP-OH_P_transf"/>
    <property type="match status" value="1"/>
</dbReference>
<organism evidence="4 5">
    <name type="scientific">Chromohalobacter japonicus</name>
    <dbReference type="NCBI Taxonomy" id="223900"/>
    <lineage>
        <taxon>Bacteria</taxon>
        <taxon>Pseudomonadati</taxon>
        <taxon>Pseudomonadota</taxon>
        <taxon>Gammaproteobacteria</taxon>
        <taxon>Oceanospirillales</taxon>
        <taxon>Halomonadaceae</taxon>
        <taxon>Chromohalobacter</taxon>
    </lineage>
</organism>
<proteinExistence type="inferred from homology"/>
<dbReference type="InterPro" id="IPR000462">
    <property type="entry name" value="CDP-OH_P_trans"/>
</dbReference>
<dbReference type="InterPro" id="IPR048254">
    <property type="entry name" value="CDP_ALCOHOL_P_TRANSF_CS"/>
</dbReference>
<dbReference type="STRING" id="223900.GCA_000821045_02626"/>
<sequence length="224" mass="24041">MLDKWTNAWVAPVLARCATGLGRRGMTPTQLTVGGFAIGMLALPLLAYQAYGLALVAIVLNRVCDGLDGALARHLQCQSDAGGFLDIVLDFVFYAAVVLGFALADPVPNALPAAFLLFAFMGTGASFLAFAIAATRHDLERPHFEHKAFYYLDGLTEGTETIIAFMVFCLWPAYFPWWAVFFALACLLTTATRIGGGYRALSRAEGTSEGAFEKGAGSSKVEPR</sequence>
<evidence type="ECO:0000256" key="3">
    <source>
        <dbReference type="SAM" id="Phobius"/>
    </source>
</evidence>
<dbReference type="RefSeq" id="WP_075367825.1">
    <property type="nucleotide sequence ID" value="NZ_JBQCXM010000003.1"/>
</dbReference>
<dbReference type="InterPro" id="IPR043130">
    <property type="entry name" value="CDP-OH_PTrfase_TM_dom"/>
</dbReference>
<feature type="transmembrane region" description="Helical" evidence="3">
    <location>
        <begin position="81"/>
        <end position="104"/>
    </location>
</feature>